<comment type="caution">
    <text evidence="1">The sequence shown here is derived from an EMBL/GenBank/DDBJ whole genome shotgun (WGS) entry which is preliminary data.</text>
</comment>
<proteinExistence type="predicted"/>
<organism evidence="1 2">
    <name type="scientific">Popillia japonica</name>
    <name type="common">Japanese beetle</name>
    <dbReference type="NCBI Taxonomy" id="7064"/>
    <lineage>
        <taxon>Eukaryota</taxon>
        <taxon>Metazoa</taxon>
        <taxon>Ecdysozoa</taxon>
        <taxon>Arthropoda</taxon>
        <taxon>Hexapoda</taxon>
        <taxon>Insecta</taxon>
        <taxon>Pterygota</taxon>
        <taxon>Neoptera</taxon>
        <taxon>Endopterygota</taxon>
        <taxon>Coleoptera</taxon>
        <taxon>Polyphaga</taxon>
        <taxon>Scarabaeiformia</taxon>
        <taxon>Scarabaeidae</taxon>
        <taxon>Rutelinae</taxon>
        <taxon>Popillia</taxon>
    </lineage>
</organism>
<protein>
    <submittedName>
        <fullName evidence="1">Uncharacterized protein</fullName>
    </submittedName>
</protein>
<dbReference type="EMBL" id="JASPKY010000331">
    <property type="protein sequence ID" value="KAK9708369.1"/>
    <property type="molecule type" value="Genomic_DNA"/>
</dbReference>
<keyword evidence="2" id="KW-1185">Reference proteome</keyword>
<gene>
    <name evidence="1" type="ORF">QE152_g27259</name>
</gene>
<reference evidence="1 2" key="1">
    <citation type="journal article" date="2024" name="BMC Genomics">
        <title>De novo assembly and annotation of Popillia japonica's genome with initial clues to its potential as an invasive pest.</title>
        <authorList>
            <person name="Cucini C."/>
            <person name="Boschi S."/>
            <person name="Funari R."/>
            <person name="Cardaioli E."/>
            <person name="Iannotti N."/>
            <person name="Marturano G."/>
            <person name="Paoli F."/>
            <person name="Bruttini M."/>
            <person name="Carapelli A."/>
            <person name="Frati F."/>
            <person name="Nardi F."/>
        </authorList>
    </citation>
    <scope>NUCLEOTIDE SEQUENCE [LARGE SCALE GENOMIC DNA]</scope>
    <source>
        <strain evidence="1">DMR45628</strain>
    </source>
</reference>
<evidence type="ECO:0000313" key="1">
    <source>
        <dbReference type="EMBL" id="KAK9708369.1"/>
    </source>
</evidence>
<accession>A0AAW1JWY1</accession>
<dbReference type="Proteomes" id="UP001458880">
    <property type="component" value="Unassembled WGS sequence"/>
</dbReference>
<sequence>MPGYCDHLRYGDGERDAWMADGLSGTHRYCNRADLVRYGDGERDAWMADGLSGTHRSNEFEHGTLDGQPWSIEIVGQPCHYKRYIGQFCHSC</sequence>
<name>A0AAW1JWY1_POPJA</name>
<dbReference type="AlphaFoldDB" id="A0AAW1JWY1"/>
<evidence type="ECO:0000313" key="2">
    <source>
        <dbReference type="Proteomes" id="UP001458880"/>
    </source>
</evidence>